<keyword evidence="1 2" id="KW-0732">Signal</keyword>
<accession>A0A0M7A4Y8</accession>
<feature type="chain" id="PRO_5009787956" evidence="2">
    <location>
        <begin position="26"/>
        <end position="346"/>
    </location>
</feature>
<dbReference type="Gene3D" id="3.40.190.170">
    <property type="entry name" value="Bacterial extracellular solute-binding protein, family 7"/>
    <property type="match status" value="1"/>
</dbReference>
<dbReference type="PANTHER" id="PTHR33376:SF5">
    <property type="entry name" value="EXTRACYTOPLASMIC SOLUTE RECEPTOR PROTEIN"/>
    <property type="match status" value="1"/>
</dbReference>
<dbReference type="CDD" id="cd13603">
    <property type="entry name" value="PBP2_TRAP_Siap_TeaA_like"/>
    <property type="match status" value="1"/>
</dbReference>
<dbReference type="RefSeq" id="WP_055112956.1">
    <property type="nucleotide sequence ID" value="NZ_CANKXR010000010.1"/>
</dbReference>
<reference evidence="4" key="1">
    <citation type="submission" date="2015-07" db="EMBL/GenBank/DDBJ databases">
        <authorList>
            <person name="Rodrigo-Torres Lidia"/>
            <person name="Arahal R.David."/>
        </authorList>
    </citation>
    <scope>NUCLEOTIDE SEQUENCE [LARGE SCALE GENOMIC DNA]</scope>
    <source>
        <strain evidence="4">CECT 5096</strain>
    </source>
</reference>
<evidence type="ECO:0000256" key="2">
    <source>
        <dbReference type="SAM" id="SignalP"/>
    </source>
</evidence>
<feature type="signal peptide" evidence="2">
    <location>
        <begin position="1"/>
        <end position="25"/>
    </location>
</feature>
<dbReference type="Pfam" id="PF03480">
    <property type="entry name" value="DctP"/>
    <property type="match status" value="1"/>
</dbReference>
<evidence type="ECO:0000256" key="1">
    <source>
        <dbReference type="ARBA" id="ARBA00022729"/>
    </source>
</evidence>
<evidence type="ECO:0000313" key="4">
    <source>
        <dbReference type="Proteomes" id="UP000049983"/>
    </source>
</evidence>
<dbReference type="EMBL" id="CXWC01000010">
    <property type="protein sequence ID" value="CTQ70148.1"/>
    <property type="molecule type" value="Genomic_DNA"/>
</dbReference>
<keyword evidence="3" id="KW-0675">Receptor</keyword>
<dbReference type="GeneID" id="97669783"/>
<keyword evidence="4" id="KW-1185">Reference proteome</keyword>
<organism evidence="3 4">
    <name type="scientific">Roseibium album</name>
    <dbReference type="NCBI Taxonomy" id="311410"/>
    <lineage>
        <taxon>Bacteria</taxon>
        <taxon>Pseudomonadati</taxon>
        <taxon>Pseudomonadota</taxon>
        <taxon>Alphaproteobacteria</taxon>
        <taxon>Hyphomicrobiales</taxon>
        <taxon>Stappiaceae</taxon>
        <taxon>Roseibium</taxon>
    </lineage>
</organism>
<name>A0A0M7A4Y8_9HYPH</name>
<dbReference type="InterPro" id="IPR018389">
    <property type="entry name" value="DctP_fam"/>
</dbReference>
<dbReference type="GO" id="GO:0055085">
    <property type="term" value="P:transmembrane transport"/>
    <property type="evidence" value="ECO:0007669"/>
    <property type="project" value="InterPro"/>
</dbReference>
<dbReference type="Proteomes" id="UP000049983">
    <property type="component" value="Unassembled WGS sequence"/>
</dbReference>
<protein>
    <submittedName>
        <fullName evidence="3">Extracytoplasmic solute receptor protein YiaO</fullName>
    </submittedName>
</protein>
<dbReference type="NCBIfam" id="NF037995">
    <property type="entry name" value="TRAP_S1"/>
    <property type="match status" value="1"/>
</dbReference>
<dbReference type="PANTHER" id="PTHR33376">
    <property type="match status" value="1"/>
</dbReference>
<evidence type="ECO:0000313" key="3">
    <source>
        <dbReference type="EMBL" id="CTQ70148.1"/>
    </source>
</evidence>
<dbReference type="OrthoDB" id="8673861at2"/>
<dbReference type="InterPro" id="IPR038404">
    <property type="entry name" value="TRAP_DctP_sf"/>
</dbReference>
<dbReference type="AlphaFoldDB" id="A0A0M7A4Y8"/>
<proteinExistence type="predicted"/>
<dbReference type="STRING" id="311410.LA5095_01139"/>
<sequence length="346" mass="38101">MRFETVCKAVCIASTLALFAQPAAAEKVLKLGTVGFLGMPIGDAIDQALIPTLEEVSGGKMTIEPHYRKSLCSEQSCGEQANQGLIALWTSSTANFGNFGTSLAIFDLPYIFKSIEDADRISSEWLAKKQCDIAAEEAGHVCLTVYSSGGFRQLGNAHGPVHVPSDMEGIKWRVTKSPIEYTLVKNWGAVPVPYDWSQLYQGLQTGVVSGQYVATPWQHVAKLHEVAKYFTEIGGSWSGNQLSIDKRQYDALTEQEQEWLQIAAQAFGQKVQELDRAWVEAGETAIKAEIDEWYVPSEEELVQWRAGAIDAWLNAKGTYDPQTARRVLEEQGMTGFITQLEEAGAL</sequence>
<gene>
    <name evidence="3" type="primary">yiaO_5</name>
    <name evidence="3" type="ORF">LA5096_02394</name>
</gene>